<sequence>MTTQQERKRRKTVEKTVETEAQRIEKKCWDWLAVLGIVVLGVFVLAWGLPKYQARLKFHEFPESTTTTPVAKKVSAPVKIVVPKVEVILPEVTVKEGLATVITEADLNQALASAKSGKGDLNPKKEGGDKTSK</sequence>
<feature type="region of interest" description="Disordered" evidence="1">
    <location>
        <begin position="114"/>
        <end position="133"/>
    </location>
</feature>
<keyword evidence="2" id="KW-0472">Membrane</keyword>
<protein>
    <submittedName>
        <fullName evidence="3">Uncharacterized protein</fullName>
    </submittedName>
</protein>
<dbReference type="AlphaFoldDB" id="A0A1G2PCW7"/>
<feature type="compositionally biased region" description="Basic and acidic residues" evidence="1">
    <location>
        <begin position="117"/>
        <end position="133"/>
    </location>
</feature>
<name>A0A1G2PCW7_9BACT</name>
<keyword evidence="2" id="KW-1133">Transmembrane helix</keyword>
<gene>
    <name evidence="3" type="ORF">A2541_00690</name>
</gene>
<evidence type="ECO:0000256" key="1">
    <source>
        <dbReference type="SAM" id="MobiDB-lite"/>
    </source>
</evidence>
<accession>A0A1G2PCW7</accession>
<dbReference type="EMBL" id="MHSQ01000034">
    <property type="protein sequence ID" value="OHA46186.1"/>
    <property type="molecule type" value="Genomic_DNA"/>
</dbReference>
<comment type="caution">
    <text evidence="3">The sequence shown here is derived from an EMBL/GenBank/DDBJ whole genome shotgun (WGS) entry which is preliminary data.</text>
</comment>
<reference evidence="3 4" key="1">
    <citation type="journal article" date="2016" name="Nat. Commun.">
        <title>Thousands of microbial genomes shed light on interconnected biogeochemical processes in an aquifer system.</title>
        <authorList>
            <person name="Anantharaman K."/>
            <person name="Brown C.T."/>
            <person name="Hug L.A."/>
            <person name="Sharon I."/>
            <person name="Castelle C.J."/>
            <person name="Probst A.J."/>
            <person name="Thomas B.C."/>
            <person name="Singh A."/>
            <person name="Wilkins M.J."/>
            <person name="Karaoz U."/>
            <person name="Brodie E.L."/>
            <person name="Williams K.H."/>
            <person name="Hubbard S.S."/>
            <person name="Banfield J.F."/>
        </authorList>
    </citation>
    <scope>NUCLEOTIDE SEQUENCE [LARGE SCALE GENOMIC DNA]</scope>
</reference>
<evidence type="ECO:0000313" key="4">
    <source>
        <dbReference type="Proteomes" id="UP000176965"/>
    </source>
</evidence>
<organism evidence="3 4">
    <name type="scientific">Candidatus Taylorbacteria bacterium RIFOXYD2_FULL_36_9</name>
    <dbReference type="NCBI Taxonomy" id="1802338"/>
    <lineage>
        <taxon>Bacteria</taxon>
        <taxon>Candidatus Tayloriibacteriota</taxon>
    </lineage>
</organism>
<feature type="transmembrane region" description="Helical" evidence="2">
    <location>
        <begin position="31"/>
        <end position="49"/>
    </location>
</feature>
<evidence type="ECO:0000256" key="2">
    <source>
        <dbReference type="SAM" id="Phobius"/>
    </source>
</evidence>
<evidence type="ECO:0000313" key="3">
    <source>
        <dbReference type="EMBL" id="OHA46186.1"/>
    </source>
</evidence>
<dbReference type="STRING" id="1802338.A2541_00690"/>
<proteinExistence type="predicted"/>
<keyword evidence="2" id="KW-0812">Transmembrane</keyword>
<dbReference type="Proteomes" id="UP000176965">
    <property type="component" value="Unassembled WGS sequence"/>
</dbReference>